<dbReference type="EMBL" id="BKCP01009626">
    <property type="protein sequence ID" value="GER51422.1"/>
    <property type="molecule type" value="Genomic_DNA"/>
</dbReference>
<protein>
    <submittedName>
        <fullName evidence="2">TBP-associated factor II 15</fullName>
    </submittedName>
</protein>
<comment type="caution">
    <text evidence="2">The sequence shown here is derived from an EMBL/GenBank/DDBJ whole genome shotgun (WGS) entry which is preliminary data.</text>
</comment>
<reference evidence="3" key="1">
    <citation type="journal article" date="2019" name="Curr. Biol.">
        <title>Genome Sequence of Striga asiatica Provides Insight into the Evolution of Plant Parasitism.</title>
        <authorList>
            <person name="Yoshida S."/>
            <person name="Kim S."/>
            <person name="Wafula E.K."/>
            <person name="Tanskanen J."/>
            <person name="Kim Y.M."/>
            <person name="Honaas L."/>
            <person name="Yang Z."/>
            <person name="Spallek T."/>
            <person name="Conn C.E."/>
            <person name="Ichihashi Y."/>
            <person name="Cheong K."/>
            <person name="Cui S."/>
            <person name="Der J.P."/>
            <person name="Gundlach H."/>
            <person name="Jiao Y."/>
            <person name="Hori C."/>
            <person name="Ishida J.K."/>
            <person name="Kasahara H."/>
            <person name="Kiba T."/>
            <person name="Kim M.S."/>
            <person name="Koo N."/>
            <person name="Laohavisit A."/>
            <person name="Lee Y.H."/>
            <person name="Lumba S."/>
            <person name="McCourt P."/>
            <person name="Mortimer J.C."/>
            <person name="Mutuku J.M."/>
            <person name="Nomura T."/>
            <person name="Sasaki-Sekimoto Y."/>
            <person name="Seto Y."/>
            <person name="Wang Y."/>
            <person name="Wakatake T."/>
            <person name="Sakakibara H."/>
            <person name="Demura T."/>
            <person name="Yamaguchi S."/>
            <person name="Yoneyama K."/>
            <person name="Manabe R.I."/>
            <person name="Nelson D.C."/>
            <person name="Schulman A.H."/>
            <person name="Timko M.P."/>
            <person name="dePamphilis C.W."/>
            <person name="Choi D."/>
            <person name="Shirasu K."/>
        </authorList>
    </citation>
    <scope>NUCLEOTIDE SEQUENCE [LARGE SCALE GENOMIC DNA]</scope>
    <source>
        <strain evidence="3">cv. UVA1</strain>
    </source>
</reference>
<dbReference type="PANTHER" id="PTHR37265">
    <property type="entry name" value="OS01G0195300 PROTEIN"/>
    <property type="match status" value="1"/>
</dbReference>
<accession>A0A5A7R254</accession>
<name>A0A5A7R254_STRAF</name>
<dbReference type="OrthoDB" id="783490at2759"/>
<organism evidence="2 3">
    <name type="scientific">Striga asiatica</name>
    <name type="common">Asiatic witchweed</name>
    <name type="synonym">Buchnera asiatica</name>
    <dbReference type="NCBI Taxonomy" id="4170"/>
    <lineage>
        <taxon>Eukaryota</taxon>
        <taxon>Viridiplantae</taxon>
        <taxon>Streptophyta</taxon>
        <taxon>Embryophyta</taxon>
        <taxon>Tracheophyta</taxon>
        <taxon>Spermatophyta</taxon>
        <taxon>Magnoliopsida</taxon>
        <taxon>eudicotyledons</taxon>
        <taxon>Gunneridae</taxon>
        <taxon>Pentapetalae</taxon>
        <taxon>asterids</taxon>
        <taxon>lamiids</taxon>
        <taxon>Lamiales</taxon>
        <taxon>Orobanchaceae</taxon>
        <taxon>Buchnereae</taxon>
        <taxon>Striga</taxon>
    </lineage>
</organism>
<proteinExistence type="predicted"/>
<dbReference type="PANTHER" id="PTHR37265:SF5">
    <property type="entry name" value="OS01G0195300 PROTEIN"/>
    <property type="match status" value="1"/>
</dbReference>
<dbReference type="AlphaFoldDB" id="A0A5A7R254"/>
<evidence type="ECO:0000256" key="1">
    <source>
        <dbReference type="SAM" id="MobiDB-lite"/>
    </source>
</evidence>
<sequence length="165" mass="17045">MEGDSTGPAAVSGEGAHEDDGAVASWLVVDDETETELSELLDSSETVPPVKLRFADDPYSIPVVVQSSSAYVTINGNEESCGSSFSDSYSSVMASVDVGGGGGMRGGAWECGCSVERGLCTEGSLEEGDVDLDFGELGGFLTDGCDSGDNGEDALWAEFVDEVFK</sequence>
<gene>
    <name evidence="2" type="ORF">STAS_28805</name>
</gene>
<keyword evidence="3" id="KW-1185">Reference proteome</keyword>
<evidence type="ECO:0000313" key="3">
    <source>
        <dbReference type="Proteomes" id="UP000325081"/>
    </source>
</evidence>
<dbReference type="Proteomes" id="UP000325081">
    <property type="component" value="Unassembled WGS sequence"/>
</dbReference>
<feature type="region of interest" description="Disordered" evidence="1">
    <location>
        <begin position="1"/>
        <end position="23"/>
    </location>
</feature>
<evidence type="ECO:0000313" key="2">
    <source>
        <dbReference type="EMBL" id="GER51422.1"/>
    </source>
</evidence>